<dbReference type="InterPro" id="IPR016024">
    <property type="entry name" value="ARM-type_fold"/>
</dbReference>
<evidence type="ECO:0000259" key="5">
    <source>
        <dbReference type="PROSITE" id="PS50097"/>
    </source>
</evidence>
<sequence>MESTGDCDHAEVDPWRISRSWAALVEHRITTDSPARLVCLAIEMVGVLNRALPWRNPEDRLRARLRAIYTLSELAQKGKCVDEMVENGVIPALVKHLQAPLPSVEGDNCEKSHKHEVERASAWALTLLTAKPEHRQLIVDGGALFHLLNLLKRHKAGSSSQSLNGLIRCAARAISELVRGNSRAGILVRMGGGILLLVKLLDADDIYVRGAAAKVLRLLAWENKETGNQIVDCGALPSIVLILKSDNADIHIKAVALISVLLSSSSNLKKDVLAAGALQPIIRLLSSSCVFSQMEAARLVELFAAVDPDCSLAIVQRGAVRPLIEMLRSPELKARELSASALSTLAQNSDTQVGIAHEGGLLALLGLLDSESESLQCVAIRALHTLLDTEDNVSDFITIGGFPKLQRGEFTAQATKIHVEGTVKKLEQKIRGPVFKHLLLLMRASENNTIQGRVAVALAHLSHPTNQRMIFIDNIGLKLLLGLLTSSCPEEQVDGALALFKLANNAIVISPAYADSPPPAPRVYLSEQYVNNAMQSDVTFLVESRQFYAHRICLCASSDTFCAMLDGAYKEKDTTTIEIPNIRWETFELMIRFMYSGSVEITPDIAPELLRAADQYLIEGLKRLCESAVAQEISMETISTIYELSEDFHATSLRHSCVLFILEHFHEFRHRYSHLMQGTVSAIRDHFSASGSSPMMASSGMYLPQNQCAFYALFISSIGTFFVSGKKKNMKMVIMTTKPPKKKRPNFRAQSMERNP</sequence>
<dbReference type="InterPro" id="IPR000225">
    <property type="entry name" value="Armadillo"/>
</dbReference>
<dbReference type="InterPro" id="IPR011989">
    <property type="entry name" value="ARM-like"/>
</dbReference>
<evidence type="ECO:0000313" key="7">
    <source>
        <dbReference type="RefSeq" id="XP_048136079.1"/>
    </source>
</evidence>
<accession>A0ABM3HHI3</accession>
<feature type="domain" description="BTB" evidence="5">
    <location>
        <begin position="536"/>
        <end position="603"/>
    </location>
</feature>
<dbReference type="InterPro" id="IPR011333">
    <property type="entry name" value="SKP1/BTB/POZ_sf"/>
</dbReference>
<dbReference type="Proteomes" id="UP000827889">
    <property type="component" value="Chromosome 6"/>
</dbReference>
<keyword evidence="4" id="KW-1133">Transmembrane helix</keyword>
<keyword evidence="2" id="KW-0677">Repeat</keyword>
<comment type="pathway">
    <text evidence="1">Protein modification; protein ubiquitination.</text>
</comment>
<dbReference type="PROSITE" id="PS50097">
    <property type="entry name" value="BTB"/>
    <property type="match status" value="1"/>
</dbReference>
<gene>
    <name evidence="7" type="primary">LOC115744853</name>
</gene>
<dbReference type="SUPFAM" id="SSF54695">
    <property type="entry name" value="POZ domain"/>
    <property type="match status" value="1"/>
</dbReference>
<reference evidence="7" key="1">
    <citation type="submission" date="2025-08" db="UniProtKB">
        <authorList>
            <consortium name="RefSeq"/>
        </authorList>
    </citation>
    <scope>IDENTIFICATION</scope>
    <source>
        <tissue evidence="7">Leaf</tissue>
    </source>
</reference>
<evidence type="ECO:0000256" key="4">
    <source>
        <dbReference type="SAM" id="Phobius"/>
    </source>
</evidence>
<feature type="repeat" description="ARM" evidence="3">
    <location>
        <begin position="88"/>
        <end position="143"/>
    </location>
</feature>
<dbReference type="RefSeq" id="XP_048136079.1">
    <property type="nucleotide sequence ID" value="XM_048280122.1"/>
</dbReference>
<dbReference type="GeneID" id="115744853"/>
<keyword evidence="4" id="KW-0812">Transmembrane</keyword>
<dbReference type="Pfam" id="PF00651">
    <property type="entry name" value="BTB"/>
    <property type="match status" value="1"/>
</dbReference>
<feature type="repeat" description="ARM" evidence="3">
    <location>
        <begin position="318"/>
        <end position="360"/>
    </location>
</feature>
<protein>
    <submittedName>
        <fullName evidence="7">ARM REPEAT PROTEIN INTERACTING WITH ABF2-like</fullName>
    </submittedName>
</protein>
<dbReference type="Gene3D" id="3.30.710.10">
    <property type="entry name" value="Potassium Channel Kv1.1, Chain A"/>
    <property type="match status" value="1"/>
</dbReference>
<keyword evidence="6" id="KW-1185">Reference proteome</keyword>
<evidence type="ECO:0000256" key="2">
    <source>
        <dbReference type="ARBA" id="ARBA00022737"/>
    </source>
</evidence>
<dbReference type="Gene3D" id="1.25.10.10">
    <property type="entry name" value="Leucine-rich Repeat Variant"/>
    <property type="match status" value="2"/>
</dbReference>
<dbReference type="SMART" id="SM00185">
    <property type="entry name" value="ARM"/>
    <property type="match status" value="8"/>
</dbReference>
<keyword evidence="4" id="KW-0472">Membrane</keyword>
<dbReference type="InterPro" id="IPR044282">
    <property type="entry name" value="ABAP1/ARIA"/>
</dbReference>
<dbReference type="InterPro" id="IPR000210">
    <property type="entry name" value="BTB/POZ_dom"/>
</dbReference>
<name>A0ABM3HHI3_9MYRT</name>
<feature type="transmembrane region" description="Helical" evidence="4">
    <location>
        <begin position="709"/>
        <end position="725"/>
    </location>
</feature>
<dbReference type="PROSITE" id="PS50176">
    <property type="entry name" value="ARM_REPEAT"/>
    <property type="match status" value="2"/>
</dbReference>
<organism evidence="6 7">
    <name type="scientific">Rhodamnia argentea</name>
    <dbReference type="NCBI Taxonomy" id="178133"/>
    <lineage>
        <taxon>Eukaryota</taxon>
        <taxon>Viridiplantae</taxon>
        <taxon>Streptophyta</taxon>
        <taxon>Embryophyta</taxon>
        <taxon>Tracheophyta</taxon>
        <taxon>Spermatophyta</taxon>
        <taxon>Magnoliopsida</taxon>
        <taxon>eudicotyledons</taxon>
        <taxon>Gunneridae</taxon>
        <taxon>Pentapetalae</taxon>
        <taxon>rosids</taxon>
        <taxon>malvids</taxon>
        <taxon>Myrtales</taxon>
        <taxon>Myrtaceae</taxon>
        <taxon>Myrtoideae</taxon>
        <taxon>Myrteae</taxon>
        <taxon>Australasian group</taxon>
        <taxon>Rhodamnia</taxon>
    </lineage>
</organism>
<dbReference type="SMART" id="SM00225">
    <property type="entry name" value="BTB"/>
    <property type="match status" value="1"/>
</dbReference>
<dbReference type="PANTHER" id="PTHR46710">
    <property type="entry name" value="ARM REPEAT PROTEIN INTERACTING WITH ABF2"/>
    <property type="match status" value="1"/>
</dbReference>
<dbReference type="PANTHER" id="PTHR46710:SF1">
    <property type="entry name" value="ARM REPEAT PROTEIN INTERACTING WITH ABF2"/>
    <property type="match status" value="1"/>
</dbReference>
<dbReference type="SUPFAM" id="SSF48371">
    <property type="entry name" value="ARM repeat"/>
    <property type="match status" value="1"/>
</dbReference>
<evidence type="ECO:0000256" key="3">
    <source>
        <dbReference type="PROSITE-ProRule" id="PRU00259"/>
    </source>
</evidence>
<evidence type="ECO:0000313" key="6">
    <source>
        <dbReference type="Proteomes" id="UP000827889"/>
    </source>
</evidence>
<proteinExistence type="predicted"/>
<evidence type="ECO:0000256" key="1">
    <source>
        <dbReference type="ARBA" id="ARBA00004906"/>
    </source>
</evidence>